<name>A0A0R1JUN8_9LACO</name>
<dbReference type="PATRIC" id="fig|1423773.3.peg.2174"/>
<dbReference type="Proteomes" id="UP000051162">
    <property type="component" value="Unassembled WGS sequence"/>
</dbReference>
<accession>A0A0R1JUN8</accession>
<sequence length="455" mass="49676">MNHLKIIIVGCTHAGIAAIKQCLKYTPDAEITVYERHADISYLSCGTYLHLGGTVKNLDAVFYADPADFTQQGVHMHLQTDVIKIDAQQHTLLVQDLQTKQFSHDHYDKLIMATGSATKIPVITGIENPKVMLCKTCDQAHHLYAAAQTHHRIGILGGGYTGVELAEGYVRSGHDVTLFQRNDQLLNTYMDPVMAQKVQRLLQAKGVHVVTGADVTRFDETATGLTVTTTQATYEVDMVAVCPGILPQSDLLKGQVRLSKNGAIITNAYMETSDPDILAAGDVTEVRYNPTLHTTYIPLASHAIRQGALAGMNVTQHRLQSIGTQATTGMLLFNQTVACTGLTLAAAQAAGYDARTAFYQGNYRPDFMPTTAPVTIELVYDRTSRRILGAQLMSAHEVAQSANTVSVLIQNNNTIDQMAFVDMLFSPNFDEPFNYLNLVAQLAVDQEDGFASQQA</sequence>
<dbReference type="Gene3D" id="3.30.390.30">
    <property type="match status" value="1"/>
</dbReference>
<keyword evidence="5" id="KW-0560">Oxidoreductase</keyword>
<comment type="cofactor">
    <cofactor evidence="1">
        <name>FAD</name>
        <dbReference type="ChEBI" id="CHEBI:57692"/>
    </cofactor>
</comment>
<evidence type="ECO:0000313" key="10">
    <source>
        <dbReference type="EMBL" id="KRK74944.1"/>
    </source>
</evidence>
<keyword evidence="7" id="KW-0676">Redox-active center</keyword>
<evidence type="ECO:0000256" key="4">
    <source>
        <dbReference type="ARBA" id="ARBA00022827"/>
    </source>
</evidence>
<keyword evidence="4" id="KW-0274">FAD</keyword>
<dbReference type="Pfam" id="PF02852">
    <property type="entry name" value="Pyr_redox_dim"/>
    <property type="match status" value="1"/>
</dbReference>
<dbReference type="InterPro" id="IPR016156">
    <property type="entry name" value="FAD/NAD-linked_Rdtase_dimer_sf"/>
</dbReference>
<dbReference type="Gene3D" id="3.50.50.60">
    <property type="entry name" value="FAD/NAD(P)-binding domain"/>
    <property type="match status" value="2"/>
</dbReference>
<dbReference type="AlphaFoldDB" id="A0A0R1JUN8"/>
<evidence type="ECO:0000256" key="5">
    <source>
        <dbReference type="ARBA" id="ARBA00023002"/>
    </source>
</evidence>
<dbReference type="InterPro" id="IPR023753">
    <property type="entry name" value="FAD/NAD-binding_dom"/>
</dbReference>
<evidence type="ECO:0000256" key="3">
    <source>
        <dbReference type="ARBA" id="ARBA00022630"/>
    </source>
</evidence>
<comment type="caution">
    <text evidence="10">The sequence shown here is derived from an EMBL/GenBank/DDBJ whole genome shotgun (WGS) entry which is preliminary data.</text>
</comment>
<gene>
    <name evidence="10" type="ORF">FD30_GL002118</name>
</gene>
<evidence type="ECO:0000256" key="2">
    <source>
        <dbReference type="ARBA" id="ARBA00009130"/>
    </source>
</evidence>
<reference evidence="10 11" key="1">
    <citation type="journal article" date="2015" name="Genome Announc.">
        <title>Expanding the biotechnology potential of lactobacilli through comparative genomics of 213 strains and associated genera.</title>
        <authorList>
            <person name="Sun Z."/>
            <person name="Harris H.M."/>
            <person name="McCann A."/>
            <person name="Guo C."/>
            <person name="Argimon S."/>
            <person name="Zhang W."/>
            <person name="Yang X."/>
            <person name="Jeffery I.B."/>
            <person name="Cooney J.C."/>
            <person name="Kagawa T.F."/>
            <person name="Liu W."/>
            <person name="Song Y."/>
            <person name="Salvetti E."/>
            <person name="Wrobel A."/>
            <person name="Rasinkangas P."/>
            <person name="Parkhill J."/>
            <person name="Rea M.C."/>
            <person name="O'Sullivan O."/>
            <person name="Ritari J."/>
            <person name="Douillard F.P."/>
            <person name="Paul Ross R."/>
            <person name="Yang R."/>
            <person name="Briner A.E."/>
            <person name="Felis G.E."/>
            <person name="de Vos W.M."/>
            <person name="Barrangou R."/>
            <person name="Klaenhammer T.R."/>
            <person name="Caufield P.W."/>
            <person name="Cui Y."/>
            <person name="Zhang H."/>
            <person name="O'Toole P.W."/>
        </authorList>
    </citation>
    <scope>NUCLEOTIDE SEQUENCE [LARGE SCALE GENOMIC DNA]</scope>
    <source>
        <strain evidence="10 11">DSM 19117</strain>
    </source>
</reference>
<evidence type="ECO:0000256" key="6">
    <source>
        <dbReference type="ARBA" id="ARBA00023097"/>
    </source>
</evidence>
<dbReference type="InterPro" id="IPR004099">
    <property type="entry name" value="Pyr_nucl-diS_OxRdtase_dimer"/>
</dbReference>
<dbReference type="SUPFAM" id="SSF55424">
    <property type="entry name" value="FAD/NAD-linked reductases, dimerisation (C-terminal) domain"/>
    <property type="match status" value="1"/>
</dbReference>
<dbReference type="GO" id="GO:0016491">
    <property type="term" value="F:oxidoreductase activity"/>
    <property type="evidence" value="ECO:0007669"/>
    <property type="project" value="UniProtKB-KW"/>
</dbReference>
<keyword evidence="6" id="KW-0558">Oxidation</keyword>
<evidence type="ECO:0000259" key="9">
    <source>
        <dbReference type="Pfam" id="PF07992"/>
    </source>
</evidence>
<keyword evidence="3" id="KW-0285">Flavoprotein</keyword>
<comment type="similarity">
    <text evidence="2">Belongs to the class-III pyridine nucleotide-disulfide oxidoreductase family.</text>
</comment>
<feature type="domain" description="Pyridine nucleotide-disulphide oxidoreductase dimerisation" evidence="8">
    <location>
        <begin position="333"/>
        <end position="433"/>
    </location>
</feature>
<dbReference type="PRINTS" id="PR00368">
    <property type="entry name" value="FADPNR"/>
</dbReference>
<organism evidence="10 11">
    <name type="scientific">Levilactobacillus namurensis DSM 19117</name>
    <dbReference type="NCBI Taxonomy" id="1423773"/>
    <lineage>
        <taxon>Bacteria</taxon>
        <taxon>Bacillati</taxon>
        <taxon>Bacillota</taxon>
        <taxon>Bacilli</taxon>
        <taxon>Lactobacillales</taxon>
        <taxon>Lactobacillaceae</taxon>
        <taxon>Levilactobacillus</taxon>
    </lineage>
</organism>
<dbReference type="PRINTS" id="PR00411">
    <property type="entry name" value="PNDRDTASEI"/>
</dbReference>
<dbReference type="InterPro" id="IPR050260">
    <property type="entry name" value="FAD-bd_OxRdtase"/>
</dbReference>
<dbReference type="PANTHER" id="PTHR43429:SF1">
    <property type="entry name" value="NAD(P)H SULFUR OXIDOREDUCTASE (COA-DEPENDENT)"/>
    <property type="match status" value="1"/>
</dbReference>
<dbReference type="STRING" id="1423773.FD30_GL002118"/>
<feature type="domain" description="FAD/NAD(P)-binding" evidence="9">
    <location>
        <begin position="5"/>
        <end position="307"/>
    </location>
</feature>
<evidence type="ECO:0000256" key="1">
    <source>
        <dbReference type="ARBA" id="ARBA00001974"/>
    </source>
</evidence>
<protein>
    <submittedName>
        <fullName evidence="10">NADH oxidase</fullName>
    </submittedName>
</protein>
<evidence type="ECO:0000313" key="11">
    <source>
        <dbReference type="Proteomes" id="UP000051162"/>
    </source>
</evidence>
<keyword evidence="11" id="KW-1185">Reference proteome</keyword>
<dbReference type="PANTHER" id="PTHR43429">
    <property type="entry name" value="PYRIDINE NUCLEOTIDE-DISULFIDE OXIDOREDUCTASE DOMAIN-CONTAINING"/>
    <property type="match status" value="1"/>
</dbReference>
<dbReference type="Pfam" id="PF07992">
    <property type="entry name" value="Pyr_redox_2"/>
    <property type="match status" value="1"/>
</dbReference>
<dbReference type="EMBL" id="AZDT01000042">
    <property type="protein sequence ID" value="KRK74944.1"/>
    <property type="molecule type" value="Genomic_DNA"/>
</dbReference>
<evidence type="ECO:0000256" key="7">
    <source>
        <dbReference type="ARBA" id="ARBA00023284"/>
    </source>
</evidence>
<dbReference type="InterPro" id="IPR036188">
    <property type="entry name" value="FAD/NAD-bd_sf"/>
</dbReference>
<evidence type="ECO:0000259" key="8">
    <source>
        <dbReference type="Pfam" id="PF02852"/>
    </source>
</evidence>
<dbReference type="SUPFAM" id="SSF51905">
    <property type="entry name" value="FAD/NAD(P)-binding domain"/>
    <property type="match status" value="1"/>
</dbReference>
<proteinExistence type="inferred from homology"/>